<name>A0A3D9MZB8_9FLAO</name>
<dbReference type="Gene3D" id="2.160.10.10">
    <property type="entry name" value="Hexapeptide repeat proteins"/>
    <property type="match status" value="1"/>
</dbReference>
<keyword evidence="2" id="KW-1133">Transmembrane helix</keyword>
<dbReference type="GO" id="GO:0009001">
    <property type="term" value="F:serine O-acetyltransferase activity"/>
    <property type="evidence" value="ECO:0007669"/>
    <property type="project" value="UniProtKB-EC"/>
</dbReference>
<feature type="transmembrane region" description="Helical" evidence="2">
    <location>
        <begin position="20"/>
        <end position="37"/>
    </location>
</feature>
<proteinExistence type="inferred from homology"/>
<dbReference type="SUPFAM" id="SSF51161">
    <property type="entry name" value="Trimeric LpxA-like enzymes"/>
    <property type="match status" value="1"/>
</dbReference>
<evidence type="ECO:0000313" key="4">
    <source>
        <dbReference type="Proteomes" id="UP000256919"/>
    </source>
</evidence>
<sequence length="177" mass="19488">MSQYRYFKSDVKRMLGKHNIRILHIWLSRCFIGVLLYRLERSLYLTLGKTYPIIRILFLPFILPMQSYSNIDIHYKADIKGGLLILHPSVGCVISGAAYIGENLTLVGGNVIGLKSGGFSEKFIIGDHCSLGANATILGPIKLGNYIEIGASACVVSDFRGDDLTLVGVPAKKIENN</sequence>
<keyword evidence="1 3" id="KW-0808">Transferase</keyword>
<comment type="catalytic activity">
    <reaction evidence="1">
        <text>L-serine + acetyl-CoA = O-acetyl-L-serine + CoA</text>
        <dbReference type="Rhea" id="RHEA:24560"/>
        <dbReference type="ChEBI" id="CHEBI:33384"/>
        <dbReference type="ChEBI" id="CHEBI:57287"/>
        <dbReference type="ChEBI" id="CHEBI:57288"/>
        <dbReference type="ChEBI" id="CHEBI:58340"/>
        <dbReference type="EC" id="2.3.1.30"/>
    </reaction>
</comment>
<dbReference type="EMBL" id="QREI01000004">
    <property type="protein sequence ID" value="REE24467.1"/>
    <property type="molecule type" value="Genomic_DNA"/>
</dbReference>
<keyword evidence="2" id="KW-0472">Membrane</keyword>
<reference evidence="3 4" key="1">
    <citation type="submission" date="2018-07" db="EMBL/GenBank/DDBJ databases">
        <title>Genomic Encyclopedia of Type Strains, Phase III (KMG-III): the genomes of soil and plant-associated and newly described type strains.</title>
        <authorList>
            <person name="Whitman W."/>
        </authorList>
    </citation>
    <scope>NUCLEOTIDE SEQUENCE [LARGE SCALE GENOMIC DNA]</scope>
    <source>
        <strain evidence="3 4">CECT 7948</strain>
    </source>
</reference>
<dbReference type="PIRSF" id="PIRSF000441">
    <property type="entry name" value="CysE"/>
    <property type="match status" value="1"/>
</dbReference>
<dbReference type="Proteomes" id="UP000256919">
    <property type="component" value="Unassembled WGS sequence"/>
</dbReference>
<feature type="transmembrane region" description="Helical" evidence="2">
    <location>
        <begin position="43"/>
        <end position="63"/>
    </location>
</feature>
<comment type="similarity">
    <text evidence="1">Belongs to the transferase hexapeptide repeat family.</text>
</comment>
<dbReference type="OrthoDB" id="9814490at2"/>
<dbReference type="InterPro" id="IPR005881">
    <property type="entry name" value="Ser_O-AcTrfase"/>
</dbReference>
<accession>A0A3D9MZB8</accession>
<comment type="caution">
    <text evidence="3">The sequence shown here is derived from an EMBL/GenBank/DDBJ whole genome shotgun (WGS) entry which is preliminary data.</text>
</comment>
<organism evidence="3 4">
    <name type="scientific">Winogradskyella pacifica</name>
    <dbReference type="NCBI Taxonomy" id="664642"/>
    <lineage>
        <taxon>Bacteria</taxon>
        <taxon>Pseudomonadati</taxon>
        <taxon>Bacteroidota</taxon>
        <taxon>Flavobacteriia</taxon>
        <taxon>Flavobacteriales</taxon>
        <taxon>Flavobacteriaceae</taxon>
        <taxon>Winogradskyella</taxon>
    </lineage>
</organism>
<dbReference type="GO" id="GO:0005737">
    <property type="term" value="C:cytoplasm"/>
    <property type="evidence" value="ECO:0007669"/>
    <property type="project" value="InterPro"/>
</dbReference>
<evidence type="ECO:0000256" key="1">
    <source>
        <dbReference type="PIRNR" id="PIRNR000441"/>
    </source>
</evidence>
<dbReference type="RefSeq" id="WP_115810147.1">
    <property type="nucleotide sequence ID" value="NZ_QREI01000004.1"/>
</dbReference>
<keyword evidence="4" id="KW-1185">Reference proteome</keyword>
<dbReference type="PANTHER" id="PTHR42811">
    <property type="entry name" value="SERINE ACETYLTRANSFERASE"/>
    <property type="match status" value="1"/>
</dbReference>
<dbReference type="InterPro" id="IPR011004">
    <property type="entry name" value="Trimer_LpxA-like_sf"/>
</dbReference>
<keyword evidence="1" id="KW-0012">Acyltransferase</keyword>
<dbReference type="AlphaFoldDB" id="A0A3D9MZB8"/>
<dbReference type="GO" id="GO:0006535">
    <property type="term" value="P:cysteine biosynthetic process from serine"/>
    <property type="evidence" value="ECO:0007669"/>
    <property type="project" value="InterPro"/>
</dbReference>
<dbReference type="EC" id="2.3.1.30" evidence="1"/>
<keyword evidence="2" id="KW-0812">Transmembrane</keyword>
<evidence type="ECO:0000313" key="3">
    <source>
        <dbReference type="EMBL" id="REE24467.1"/>
    </source>
</evidence>
<evidence type="ECO:0000256" key="2">
    <source>
        <dbReference type="SAM" id="Phobius"/>
    </source>
</evidence>
<protein>
    <recommendedName>
        <fullName evidence="1">Serine acetyltransferase</fullName>
        <ecNumber evidence="1">2.3.1.30</ecNumber>
    </recommendedName>
</protein>
<gene>
    <name evidence="3" type="ORF">DFQ09_104238</name>
</gene>